<evidence type="ECO:0000256" key="6">
    <source>
        <dbReference type="ARBA" id="ARBA00023004"/>
    </source>
</evidence>
<dbReference type="PANTHER" id="PTHR32552:SF81">
    <property type="entry name" value="TONB-DEPENDENT OUTER MEMBRANE RECEPTOR"/>
    <property type="match status" value="1"/>
</dbReference>
<evidence type="ECO:0000256" key="12">
    <source>
        <dbReference type="RuleBase" id="RU003357"/>
    </source>
</evidence>
<dbReference type="InterPro" id="IPR012910">
    <property type="entry name" value="Plug_dom"/>
</dbReference>
<evidence type="ECO:0000313" key="16">
    <source>
        <dbReference type="EMBL" id="NKI16108.1"/>
    </source>
</evidence>
<protein>
    <submittedName>
        <fullName evidence="16">TonB-dependent receptor</fullName>
    </submittedName>
</protein>
<evidence type="ECO:0000259" key="14">
    <source>
        <dbReference type="Pfam" id="PF00593"/>
    </source>
</evidence>
<evidence type="ECO:0000256" key="3">
    <source>
        <dbReference type="ARBA" id="ARBA00022452"/>
    </source>
</evidence>
<evidence type="ECO:0000256" key="9">
    <source>
        <dbReference type="ARBA" id="ARBA00023136"/>
    </source>
</evidence>
<evidence type="ECO:0000313" key="17">
    <source>
        <dbReference type="Proteomes" id="UP000765845"/>
    </source>
</evidence>
<dbReference type="PROSITE" id="PS52016">
    <property type="entry name" value="TONB_DEPENDENT_REC_3"/>
    <property type="match status" value="1"/>
</dbReference>
<keyword evidence="7" id="KW-0406">Ion transport</keyword>
<keyword evidence="4" id="KW-0410">Iron transport</keyword>
<evidence type="ECO:0000256" key="11">
    <source>
        <dbReference type="PROSITE-ProRule" id="PRU01360"/>
    </source>
</evidence>
<keyword evidence="13" id="KW-0732">Signal</keyword>
<dbReference type="InterPro" id="IPR036942">
    <property type="entry name" value="Beta-barrel_TonB_sf"/>
</dbReference>
<gene>
    <name evidence="16" type="ORF">HCU74_01620</name>
</gene>
<dbReference type="Proteomes" id="UP000765845">
    <property type="component" value="Unassembled WGS sequence"/>
</dbReference>
<accession>A0ABX1GAB8</accession>
<evidence type="ECO:0000256" key="10">
    <source>
        <dbReference type="ARBA" id="ARBA00023237"/>
    </source>
</evidence>
<keyword evidence="8 12" id="KW-0798">TonB box</keyword>
<evidence type="ECO:0000259" key="15">
    <source>
        <dbReference type="Pfam" id="PF07715"/>
    </source>
</evidence>
<dbReference type="RefSeq" id="WP_168448645.1">
    <property type="nucleotide sequence ID" value="NZ_JAAWWK010000001.1"/>
</dbReference>
<keyword evidence="17" id="KW-1185">Reference proteome</keyword>
<proteinExistence type="inferred from homology"/>
<keyword evidence="6" id="KW-0408">Iron</keyword>
<dbReference type="Pfam" id="PF07715">
    <property type="entry name" value="Plug"/>
    <property type="match status" value="1"/>
</dbReference>
<reference evidence="16 17" key="1">
    <citation type="submission" date="2020-04" db="EMBL/GenBank/DDBJ databases">
        <authorList>
            <person name="Yoon J."/>
        </authorList>
    </citation>
    <scope>NUCLEOTIDE SEQUENCE [LARGE SCALE GENOMIC DNA]</scope>
    <source>
        <strain evidence="16 17">KMU-166</strain>
    </source>
</reference>
<evidence type="ECO:0000256" key="8">
    <source>
        <dbReference type="ARBA" id="ARBA00023077"/>
    </source>
</evidence>
<keyword evidence="3 11" id="KW-1134">Transmembrane beta strand</keyword>
<evidence type="ECO:0000256" key="7">
    <source>
        <dbReference type="ARBA" id="ARBA00023065"/>
    </source>
</evidence>
<keyword evidence="5 11" id="KW-0812">Transmembrane</keyword>
<dbReference type="Gene3D" id="2.40.170.20">
    <property type="entry name" value="TonB-dependent receptor, beta-barrel domain"/>
    <property type="match status" value="1"/>
</dbReference>
<feature type="chain" id="PRO_5046954353" evidence="13">
    <location>
        <begin position="23"/>
        <end position="803"/>
    </location>
</feature>
<dbReference type="Pfam" id="PF00593">
    <property type="entry name" value="TonB_dep_Rec_b-barrel"/>
    <property type="match status" value="1"/>
</dbReference>
<keyword evidence="9 11" id="KW-0472">Membrane</keyword>
<evidence type="ECO:0000256" key="1">
    <source>
        <dbReference type="ARBA" id="ARBA00004571"/>
    </source>
</evidence>
<dbReference type="SUPFAM" id="SSF56935">
    <property type="entry name" value="Porins"/>
    <property type="match status" value="1"/>
</dbReference>
<keyword evidence="16" id="KW-0675">Receptor</keyword>
<dbReference type="InterPro" id="IPR039426">
    <property type="entry name" value="TonB-dep_rcpt-like"/>
</dbReference>
<comment type="subcellular location">
    <subcellularLocation>
        <location evidence="1 11">Cell outer membrane</location>
        <topology evidence="1 11">Multi-pass membrane protein</topology>
    </subcellularLocation>
</comment>
<keyword evidence="2 11" id="KW-0813">Transport</keyword>
<dbReference type="InterPro" id="IPR000531">
    <property type="entry name" value="Beta-barrel_TonB"/>
</dbReference>
<evidence type="ECO:0000256" key="13">
    <source>
        <dbReference type="SAM" id="SignalP"/>
    </source>
</evidence>
<organism evidence="16 17">
    <name type="scientific">Spongiibacter thalassae</name>
    <dbReference type="NCBI Taxonomy" id="2721624"/>
    <lineage>
        <taxon>Bacteria</taxon>
        <taxon>Pseudomonadati</taxon>
        <taxon>Pseudomonadota</taxon>
        <taxon>Gammaproteobacteria</taxon>
        <taxon>Cellvibrionales</taxon>
        <taxon>Spongiibacteraceae</taxon>
        <taxon>Spongiibacter</taxon>
    </lineage>
</organism>
<evidence type="ECO:0000256" key="5">
    <source>
        <dbReference type="ARBA" id="ARBA00022692"/>
    </source>
</evidence>
<dbReference type="PANTHER" id="PTHR32552">
    <property type="entry name" value="FERRICHROME IRON RECEPTOR-RELATED"/>
    <property type="match status" value="1"/>
</dbReference>
<sequence length="803" mass="88893">MKKTILAAAVLAAPIFASHSHAQSDEPATKKRSANRLLEEVTVTAQKREQDSQDVPIAIQAFSGEKLDAFNIEDTADLQKITPGLTFTYTYGYTLIYLRGVGSEAFLPNADPSVATYIDGINIPASQGKQDSLGPVKRVEVLKGPQGTLFGRNATAGAISIVTEDPPVDEIVGNIKYTAGNYDTAEYQAYTGFGIPGVEGLGMTLAGFKDTHENYGTNFNNGEPMPWREDFSEGGRVKVRWDFLDDYSLTLIGSYVNQFNGNSLVQENTRPSPFFGNGAEPDEPDRDTHTNYEGGNATINTMYGAIFEWRPGPVDVKLIYSDQLADVDWGQYDYDSTDEDRSGFFTYDQYNEQETIELQILSNEDTPWSDKLEWVVGYYGLKAEGGFGRLFFFLNNGFATALLPPTVGAGAADQQKVTLESAGILTTEADAFFAQGTWMFNEEWQLTLGARHQEETRSIGSTYLDYVDNQSPGFDDSYYESNDYSRNTRLSTFSAPPLEEETFSPKISLQWFPTITTQVYASLQRGYKSPTYNIVNFFGNPDAVEAEETTAAELGVKSEWLDGSLRLNGAIFASRTKNQLTGLVSFTSGAIVRYANAEEAEVEGAEIDFQWQPMPNWNPGLAITGGATYVESIFSEYKEGEGFDDESGLYFGPGAPEDIPFDVLGLPSLPVSTTDGANGPRDFTGNDVPRSPNFTSTVSLNQFVNVGDFGALEFGVDYSYKSEYFTTAQNSPHYVQDQYELWSARASYFYDPWGLQLTAFVDNAKDKDYYASILQQDFGRSVTLAPPRLYGLKLKWDFDVFLN</sequence>
<feature type="signal peptide" evidence="13">
    <location>
        <begin position="1"/>
        <end position="22"/>
    </location>
</feature>
<comment type="similarity">
    <text evidence="11 12">Belongs to the TonB-dependent receptor family.</text>
</comment>
<evidence type="ECO:0000256" key="4">
    <source>
        <dbReference type="ARBA" id="ARBA00022496"/>
    </source>
</evidence>
<name>A0ABX1GAB8_9GAMM</name>
<keyword evidence="10 11" id="KW-0998">Cell outer membrane</keyword>
<evidence type="ECO:0000256" key="2">
    <source>
        <dbReference type="ARBA" id="ARBA00022448"/>
    </source>
</evidence>
<feature type="domain" description="TonB-dependent receptor-like beta-barrel" evidence="14">
    <location>
        <begin position="253"/>
        <end position="763"/>
    </location>
</feature>
<feature type="domain" description="TonB-dependent receptor plug" evidence="15">
    <location>
        <begin position="52"/>
        <end position="158"/>
    </location>
</feature>
<dbReference type="EMBL" id="JAAWWK010000001">
    <property type="protein sequence ID" value="NKI16108.1"/>
    <property type="molecule type" value="Genomic_DNA"/>
</dbReference>
<comment type="caution">
    <text evidence="16">The sequence shown here is derived from an EMBL/GenBank/DDBJ whole genome shotgun (WGS) entry which is preliminary data.</text>
</comment>